<feature type="compositionally biased region" description="Gly residues" evidence="1">
    <location>
        <begin position="47"/>
        <end position="75"/>
    </location>
</feature>
<feature type="chain" id="PRO_5027535647" evidence="2">
    <location>
        <begin position="25"/>
        <end position="75"/>
    </location>
</feature>
<organism evidence="3 4">
    <name type="scientific">Actinia tenebrosa</name>
    <name type="common">Australian red waratah sea anemone</name>
    <dbReference type="NCBI Taxonomy" id="6105"/>
    <lineage>
        <taxon>Eukaryota</taxon>
        <taxon>Metazoa</taxon>
        <taxon>Cnidaria</taxon>
        <taxon>Anthozoa</taxon>
        <taxon>Hexacorallia</taxon>
        <taxon>Actiniaria</taxon>
        <taxon>Actiniidae</taxon>
        <taxon>Actinia</taxon>
    </lineage>
</organism>
<name>A0A6P8I6S0_ACTTE</name>
<dbReference type="KEGG" id="aten:116299170"/>
<evidence type="ECO:0000313" key="3">
    <source>
        <dbReference type="Proteomes" id="UP000515163"/>
    </source>
</evidence>
<dbReference type="RefSeq" id="XP_031563663.1">
    <property type="nucleotide sequence ID" value="XM_031707803.1"/>
</dbReference>
<gene>
    <name evidence="4" type="primary">LOC116299170</name>
</gene>
<sequence>MWMKTPFFVILIISIIATPSFTQAKDEDHILRDRAPFYQDFTNDAGGRPGSGGGGSFGGGGGGGGGGSSGGRPGR</sequence>
<evidence type="ECO:0000256" key="1">
    <source>
        <dbReference type="SAM" id="MobiDB-lite"/>
    </source>
</evidence>
<keyword evidence="3" id="KW-1185">Reference proteome</keyword>
<dbReference type="InParanoid" id="A0A6P8I6S0"/>
<evidence type="ECO:0000313" key="4">
    <source>
        <dbReference type="RefSeq" id="XP_031563663.1"/>
    </source>
</evidence>
<accession>A0A6P8I6S0</accession>
<dbReference type="OrthoDB" id="10376675at2759"/>
<dbReference type="GeneID" id="116299170"/>
<proteinExistence type="predicted"/>
<reference evidence="4" key="1">
    <citation type="submission" date="2025-08" db="UniProtKB">
        <authorList>
            <consortium name="RefSeq"/>
        </authorList>
    </citation>
    <scope>IDENTIFICATION</scope>
    <source>
        <tissue evidence="4">Tentacle</tissue>
    </source>
</reference>
<dbReference type="AlphaFoldDB" id="A0A6P8I6S0"/>
<keyword evidence="2" id="KW-0732">Signal</keyword>
<protein>
    <submittedName>
        <fullName evidence="4">Glycine-rich protein 5-like</fullName>
    </submittedName>
</protein>
<evidence type="ECO:0000256" key="2">
    <source>
        <dbReference type="SAM" id="SignalP"/>
    </source>
</evidence>
<feature type="signal peptide" evidence="2">
    <location>
        <begin position="1"/>
        <end position="24"/>
    </location>
</feature>
<feature type="region of interest" description="Disordered" evidence="1">
    <location>
        <begin position="39"/>
        <end position="75"/>
    </location>
</feature>
<dbReference type="Proteomes" id="UP000515163">
    <property type="component" value="Unplaced"/>
</dbReference>